<accession>A0A832WK00</accession>
<comment type="caution">
    <text evidence="1">The sequence shown here is derived from an EMBL/GenBank/DDBJ whole genome shotgun (WGS) entry which is preliminary data.</text>
</comment>
<evidence type="ECO:0000313" key="1">
    <source>
        <dbReference type="EMBL" id="HII60844.1"/>
    </source>
</evidence>
<sequence length="94" mass="11257">MEDVFEYLNLLRARMEFTEKFYGFKMNYLPLYFEGDDIIILDKNDGKIKRLKDKKPLSQEELKKVLPKIRENIESGLIDTLITLNFQYIYGPED</sequence>
<evidence type="ECO:0000313" key="2">
    <source>
        <dbReference type="Proteomes" id="UP000617544"/>
    </source>
</evidence>
<dbReference type="AlphaFoldDB" id="A0A832WK00"/>
<gene>
    <name evidence="1" type="ORF">HA331_03640</name>
</gene>
<dbReference type="EMBL" id="DUJN01000003">
    <property type="protein sequence ID" value="HII60844.1"/>
    <property type="molecule type" value="Genomic_DNA"/>
</dbReference>
<proteinExistence type="predicted"/>
<dbReference type="RefSeq" id="WP_048053178.1">
    <property type="nucleotide sequence ID" value="NZ_DUJN01000003.1"/>
</dbReference>
<dbReference type="GeneID" id="1442969"/>
<name>A0A832WK00_PYRHR</name>
<protein>
    <submittedName>
        <fullName evidence="1">Uncharacterized protein</fullName>
    </submittedName>
</protein>
<organism evidence="1 2">
    <name type="scientific">Pyrococcus horikoshii</name>
    <dbReference type="NCBI Taxonomy" id="53953"/>
    <lineage>
        <taxon>Archaea</taxon>
        <taxon>Methanobacteriati</taxon>
        <taxon>Methanobacteriota</taxon>
        <taxon>Thermococci</taxon>
        <taxon>Thermococcales</taxon>
        <taxon>Thermococcaceae</taxon>
        <taxon>Pyrococcus</taxon>
    </lineage>
</organism>
<reference evidence="1" key="1">
    <citation type="journal article" date="2020" name="bioRxiv">
        <title>A rank-normalized archaeal taxonomy based on genome phylogeny resolves widespread incomplete and uneven classifications.</title>
        <authorList>
            <person name="Rinke C."/>
            <person name="Chuvochina M."/>
            <person name="Mussig A.J."/>
            <person name="Chaumeil P.-A."/>
            <person name="Waite D.W."/>
            <person name="Whitman W.B."/>
            <person name="Parks D.H."/>
            <person name="Hugenholtz P."/>
        </authorList>
    </citation>
    <scope>NUCLEOTIDE SEQUENCE</scope>
    <source>
        <strain evidence="1">UBA8834</strain>
    </source>
</reference>
<dbReference type="Proteomes" id="UP000617544">
    <property type="component" value="Unassembled WGS sequence"/>
</dbReference>